<keyword evidence="4" id="KW-0413">Isomerase</keyword>
<dbReference type="Pfam" id="PF18312">
    <property type="entry name" value="ScsC_N"/>
    <property type="match status" value="1"/>
</dbReference>
<proteinExistence type="predicted"/>
<dbReference type="AlphaFoldDB" id="A0A0S2SJ72"/>
<dbReference type="SUPFAM" id="SSF52833">
    <property type="entry name" value="Thioredoxin-like"/>
    <property type="match status" value="1"/>
</dbReference>
<dbReference type="InterPro" id="IPR001853">
    <property type="entry name" value="DSBA-like_thioredoxin_dom"/>
</dbReference>
<protein>
    <submittedName>
        <fullName evidence="4">Protein-disulfide isomerase</fullName>
    </submittedName>
</protein>
<dbReference type="PROSITE" id="PS51352">
    <property type="entry name" value="THIOREDOXIN_2"/>
    <property type="match status" value="1"/>
</dbReference>
<keyword evidence="1" id="KW-0676">Redox-active center</keyword>
<dbReference type="GO" id="GO:0015036">
    <property type="term" value="F:disulfide oxidoreductase activity"/>
    <property type="evidence" value="ECO:0007669"/>
    <property type="project" value="UniProtKB-ARBA"/>
</dbReference>
<dbReference type="Proteomes" id="UP000058114">
    <property type="component" value="Chromosome"/>
</dbReference>
<feature type="signal peptide" evidence="2">
    <location>
        <begin position="1"/>
        <end position="17"/>
    </location>
</feature>
<dbReference type="PANTHER" id="PTHR35272:SF3">
    <property type="entry name" value="THIOL:DISULFIDE INTERCHANGE PROTEIN DSBC"/>
    <property type="match status" value="1"/>
</dbReference>
<dbReference type="PANTHER" id="PTHR35272">
    <property type="entry name" value="THIOL:DISULFIDE INTERCHANGE PROTEIN DSBC-RELATED"/>
    <property type="match status" value="1"/>
</dbReference>
<dbReference type="InterPro" id="IPR041205">
    <property type="entry name" value="ScsC_N"/>
</dbReference>
<dbReference type="InterPro" id="IPR017937">
    <property type="entry name" value="Thioredoxin_CS"/>
</dbReference>
<dbReference type="PROSITE" id="PS00194">
    <property type="entry name" value="THIOREDOXIN_1"/>
    <property type="match status" value="1"/>
</dbReference>
<accession>A0A0S2SJ72</accession>
<name>A0A0S2SJ72_9GAMM</name>
<dbReference type="RefSeq" id="WP_060584301.1">
    <property type="nucleotide sequence ID" value="NZ_CP013067.1"/>
</dbReference>
<reference evidence="4 5" key="2">
    <citation type="journal article" date="2016" name="Genome Announc.">
        <title>Complete Genome Sequence of the Highly Virulent Aeromonas schubertii Strain WL1483, Isolated from Diseased Snakehead Fish (Channa argus) in China.</title>
        <authorList>
            <person name="Liu L."/>
            <person name="Li N."/>
            <person name="Zhang D."/>
            <person name="Fu X."/>
            <person name="Shi C."/>
            <person name="Lin Q."/>
            <person name="Hao G."/>
        </authorList>
    </citation>
    <scope>NUCLEOTIDE SEQUENCE [LARGE SCALE GENOMIC DNA]</scope>
    <source>
        <strain evidence="4 5">WL1483</strain>
    </source>
</reference>
<dbReference type="EMBL" id="CP013067">
    <property type="protein sequence ID" value="ALP41723.1"/>
    <property type="molecule type" value="Genomic_DNA"/>
</dbReference>
<dbReference type="InterPro" id="IPR013766">
    <property type="entry name" value="Thioredoxin_domain"/>
</dbReference>
<dbReference type="Pfam" id="PF01323">
    <property type="entry name" value="DSBA"/>
    <property type="match status" value="1"/>
</dbReference>
<dbReference type="InterPro" id="IPR051470">
    <property type="entry name" value="Thiol:disulfide_interchange"/>
</dbReference>
<feature type="domain" description="Thioredoxin" evidence="3">
    <location>
        <begin position="40"/>
        <end position="235"/>
    </location>
</feature>
<dbReference type="CDD" id="cd03023">
    <property type="entry name" value="DsbA_Com1_like"/>
    <property type="match status" value="1"/>
</dbReference>
<evidence type="ECO:0000259" key="3">
    <source>
        <dbReference type="PROSITE" id="PS51352"/>
    </source>
</evidence>
<dbReference type="InterPro" id="IPR036249">
    <property type="entry name" value="Thioredoxin-like_sf"/>
</dbReference>
<feature type="chain" id="PRO_5006604439" evidence="2">
    <location>
        <begin position="18"/>
        <end position="238"/>
    </location>
</feature>
<evidence type="ECO:0000313" key="4">
    <source>
        <dbReference type="EMBL" id="ALP41723.1"/>
    </source>
</evidence>
<dbReference type="Gene3D" id="3.40.30.10">
    <property type="entry name" value="Glutaredoxin"/>
    <property type="match status" value="1"/>
</dbReference>
<dbReference type="KEGG" id="asr:WL1483_2304"/>
<evidence type="ECO:0000313" key="5">
    <source>
        <dbReference type="Proteomes" id="UP000058114"/>
    </source>
</evidence>
<keyword evidence="2" id="KW-0732">Signal</keyword>
<evidence type="ECO:0000256" key="2">
    <source>
        <dbReference type="SAM" id="SignalP"/>
    </source>
</evidence>
<sequence>MKSILMALLLAGAGVGAAPFTPEQEARIRELVRETLVQNPAILDEAAESWQRQQEADYQSNLGRLIESRHEALFESAATPRLGARDPALTLVLFTDYNCPYCKRFDPEVMKLLERNPRLGLVIKFLPFKGESSNNSARLALTLWSQKPEAFLPLHQTLMGKRGMLDDSAIRTALKATGHESLRASDESAREVNINLQLAREFGVQGTPALLVGRQLIPGAIPYEQLEQIVQAELGAPR</sequence>
<reference evidence="5" key="1">
    <citation type="submission" date="2015-10" db="EMBL/GenBank/DDBJ databases">
        <title>Complete Genome Sequence of Aeromonas schubertii strain WL1483.</title>
        <authorList>
            <person name="Liu L."/>
        </authorList>
    </citation>
    <scope>NUCLEOTIDE SEQUENCE [LARGE SCALE GENOMIC DNA]</scope>
    <source>
        <strain evidence="5">WL1483</strain>
    </source>
</reference>
<dbReference type="GO" id="GO:0016853">
    <property type="term" value="F:isomerase activity"/>
    <property type="evidence" value="ECO:0007669"/>
    <property type="project" value="UniProtKB-KW"/>
</dbReference>
<evidence type="ECO:0000256" key="1">
    <source>
        <dbReference type="ARBA" id="ARBA00023284"/>
    </source>
</evidence>
<dbReference type="PATRIC" id="fig|652.5.peg.825"/>
<gene>
    <name evidence="4" type="ORF">WL1483_2304</name>
</gene>
<organism evidence="4 5">
    <name type="scientific">Aeromonas schubertii</name>
    <dbReference type="NCBI Taxonomy" id="652"/>
    <lineage>
        <taxon>Bacteria</taxon>
        <taxon>Pseudomonadati</taxon>
        <taxon>Pseudomonadota</taxon>
        <taxon>Gammaproteobacteria</taxon>
        <taxon>Aeromonadales</taxon>
        <taxon>Aeromonadaceae</taxon>
        <taxon>Aeromonas</taxon>
    </lineage>
</organism>